<organism evidence="2 3">
    <name type="scientific">Coemansia erecta</name>
    <dbReference type="NCBI Taxonomy" id="147472"/>
    <lineage>
        <taxon>Eukaryota</taxon>
        <taxon>Fungi</taxon>
        <taxon>Fungi incertae sedis</taxon>
        <taxon>Zoopagomycota</taxon>
        <taxon>Kickxellomycotina</taxon>
        <taxon>Kickxellomycetes</taxon>
        <taxon>Kickxellales</taxon>
        <taxon>Kickxellaceae</taxon>
        <taxon>Coemansia</taxon>
    </lineage>
</organism>
<name>A0A9W8CUK6_9FUNG</name>
<comment type="caution">
    <text evidence="2">The sequence shown here is derived from an EMBL/GenBank/DDBJ whole genome shotgun (WGS) entry which is preliminary data.</text>
</comment>
<dbReference type="Proteomes" id="UP001149813">
    <property type="component" value="Unassembled WGS sequence"/>
</dbReference>
<accession>A0A9W8CUK6</accession>
<evidence type="ECO:0000313" key="3">
    <source>
        <dbReference type="Proteomes" id="UP001149813"/>
    </source>
</evidence>
<evidence type="ECO:0000256" key="1">
    <source>
        <dbReference type="SAM" id="MobiDB-lite"/>
    </source>
</evidence>
<dbReference type="AlphaFoldDB" id="A0A9W8CUK6"/>
<protein>
    <submittedName>
        <fullName evidence="2">Uncharacterized protein</fullName>
    </submittedName>
</protein>
<feature type="compositionally biased region" description="Acidic residues" evidence="1">
    <location>
        <begin position="163"/>
        <end position="189"/>
    </location>
</feature>
<sequence length="197" mass="22262">MPDKISTGAKKGAQKYQNAFAYTHNRGSKTTKKILALPVGGLCKRCTDQILWRKQYRKYKPLTAVKKCVRCSQKKVNKAYHVICDDCAQERGVCAKCLEAHEIVEGVNGRTAQEELRDEQELQRRLGALRERQRRSCLRKLERGEMQPEDVPEAGGSDSDFAFTDDEDEDEDEGDDSEDDDSEGDDAEEDAGKKGRQ</sequence>
<dbReference type="OrthoDB" id="250548at2759"/>
<feature type="region of interest" description="Disordered" evidence="1">
    <location>
        <begin position="139"/>
        <end position="197"/>
    </location>
</feature>
<dbReference type="InterPro" id="IPR019351">
    <property type="entry name" value="DUF2039"/>
</dbReference>
<reference evidence="2" key="1">
    <citation type="submission" date="2022-07" db="EMBL/GenBank/DDBJ databases">
        <title>Phylogenomic reconstructions and comparative analyses of Kickxellomycotina fungi.</title>
        <authorList>
            <person name="Reynolds N.K."/>
            <person name="Stajich J.E."/>
            <person name="Barry K."/>
            <person name="Grigoriev I.V."/>
            <person name="Crous P."/>
            <person name="Smith M.E."/>
        </authorList>
    </citation>
    <scope>NUCLEOTIDE SEQUENCE</scope>
    <source>
        <strain evidence="2">NBRC 32514</strain>
    </source>
</reference>
<dbReference type="EMBL" id="JANBOJ010000021">
    <property type="protein sequence ID" value="KAJ1724781.1"/>
    <property type="molecule type" value="Genomic_DNA"/>
</dbReference>
<evidence type="ECO:0000313" key="2">
    <source>
        <dbReference type="EMBL" id="KAJ1724781.1"/>
    </source>
</evidence>
<dbReference type="PANTHER" id="PTHR22876">
    <property type="entry name" value="ZGC:101016"/>
    <property type="match status" value="1"/>
</dbReference>
<keyword evidence="3" id="KW-1185">Reference proteome</keyword>
<dbReference type="PANTHER" id="PTHR22876:SF5">
    <property type="entry name" value="CHROMOSOME 9 OPEN READING FRAME 85"/>
    <property type="match status" value="1"/>
</dbReference>
<gene>
    <name evidence="2" type="ORF">LPJ53_000988</name>
</gene>
<dbReference type="Pfam" id="PF10217">
    <property type="entry name" value="DUF2039"/>
    <property type="match status" value="1"/>
</dbReference>
<proteinExistence type="predicted"/>